<gene>
    <name evidence="2" type="ORF">FRY97_21945</name>
</gene>
<comment type="caution">
    <text evidence="2">The sequence shown here is derived from an EMBL/GenBank/DDBJ whole genome shotgun (WGS) entry which is preliminary data.</text>
</comment>
<evidence type="ECO:0000313" key="3">
    <source>
        <dbReference type="Proteomes" id="UP000321580"/>
    </source>
</evidence>
<sequence>MERYGTYCEKTYRLQFEKSFDFLQFNIELSKEHLGAHRIIAFDPSYLPKSGKHTPQLDKFWSGCLGKSVKGLEIGGLGVVGIDDHTAMPLEAIQTPGQKELKEKGQSLVDHYAQLIIERKEQLRQVSKYVVVDGYFSKISFIDPVCKQTDLEVVSKFRKDADLKYLYAGPREKGRGRPKKYNGKIKLKKIDKDQFQLLHEDQEVKIWGLICWAVRLKRKVNLAYVEFLDEGQPTGRYAVYFSTDLELDGQLIYAYYKARYQIEFLFRDAKQYTGL</sequence>
<dbReference type="GO" id="GO:0003677">
    <property type="term" value="F:DNA binding"/>
    <property type="evidence" value="ECO:0007669"/>
    <property type="project" value="InterPro"/>
</dbReference>
<dbReference type="Pfam" id="PF01609">
    <property type="entry name" value="DDE_Tnp_1"/>
    <property type="match status" value="1"/>
</dbReference>
<organism evidence="2 3">
    <name type="scientific">Phaeodactylibacter luteus</name>
    <dbReference type="NCBI Taxonomy" id="1564516"/>
    <lineage>
        <taxon>Bacteria</taxon>
        <taxon>Pseudomonadati</taxon>
        <taxon>Bacteroidota</taxon>
        <taxon>Saprospiria</taxon>
        <taxon>Saprospirales</taxon>
        <taxon>Haliscomenobacteraceae</taxon>
        <taxon>Phaeodactylibacter</taxon>
    </lineage>
</organism>
<keyword evidence="3" id="KW-1185">Reference proteome</keyword>
<evidence type="ECO:0000313" key="2">
    <source>
        <dbReference type="EMBL" id="TXB55225.1"/>
    </source>
</evidence>
<protein>
    <submittedName>
        <fullName evidence="2">Transposase</fullName>
    </submittedName>
</protein>
<dbReference type="OrthoDB" id="634338at2"/>
<dbReference type="EMBL" id="VOOR01000161">
    <property type="protein sequence ID" value="TXB55225.1"/>
    <property type="molecule type" value="Genomic_DNA"/>
</dbReference>
<dbReference type="Proteomes" id="UP000321580">
    <property type="component" value="Unassembled WGS sequence"/>
</dbReference>
<dbReference type="InterPro" id="IPR012337">
    <property type="entry name" value="RNaseH-like_sf"/>
</dbReference>
<dbReference type="GO" id="GO:0004803">
    <property type="term" value="F:transposase activity"/>
    <property type="evidence" value="ECO:0007669"/>
    <property type="project" value="InterPro"/>
</dbReference>
<dbReference type="AlphaFoldDB" id="A0A5C6RG38"/>
<dbReference type="SUPFAM" id="SSF53098">
    <property type="entry name" value="Ribonuclease H-like"/>
    <property type="match status" value="1"/>
</dbReference>
<evidence type="ECO:0000259" key="1">
    <source>
        <dbReference type="Pfam" id="PF01609"/>
    </source>
</evidence>
<name>A0A5C6RG38_9BACT</name>
<dbReference type="RefSeq" id="WP_147169766.1">
    <property type="nucleotide sequence ID" value="NZ_VOOR01000161.1"/>
</dbReference>
<dbReference type="InterPro" id="IPR002559">
    <property type="entry name" value="Transposase_11"/>
</dbReference>
<dbReference type="GO" id="GO:0006313">
    <property type="term" value="P:DNA transposition"/>
    <property type="evidence" value="ECO:0007669"/>
    <property type="project" value="InterPro"/>
</dbReference>
<accession>A0A5C6RG38</accession>
<feature type="non-terminal residue" evidence="2">
    <location>
        <position position="275"/>
    </location>
</feature>
<proteinExistence type="predicted"/>
<feature type="domain" description="Transposase IS4-like" evidence="1">
    <location>
        <begin position="53"/>
        <end position="272"/>
    </location>
</feature>
<reference evidence="2 3" key="1">
    <citation type="submission" date="2019-08" db="EMBL/GenBank/DDBJ databases">
        <title>Genome of Phaeodactylibacter luteus.</title>
        <authorList>
            <person name="Bowman J.P."/>
        </authorList>
    </citation>
    <scope>NUCLEOTIDE SEQUENCE [LARGE SCALE GENOMIC DNA]</scope>
    <source>
        <strain evidence="2 3">KCTC 42180</strain>
    </source>
</reference>